<keyword evidence="2" id="KW-1185">Reference proteome</keyword>
<gene>
    <name evidence="1" type="ORF">C3L50_11450</name>
</gene>
<sequence length="203" mass="24312">MDLLRVETELKKRLAHPYKWGRKQSDDWDAKTSFIYTTYSFEKLLEKTASFDEKVRDYALNRWFNFWSAEAVENLFSLHEKVTPNINKFDKLIDFTINTTCFDHKTTVFPIGFNQTVAYAKNNPAELIQWLYSNQSQESRKHLKNRLFIVLVEKNKEHWKLKSEIKLLKSEIDKYVENFNSENLFQLNLENNTILSDLIWVEN</sequence>
<proteinExistence type="predicted"/>
<reference evidence="1 2" key="1">
    <citation type="submission" date="2018-01" db="EMBL/GenBank/DDBJ databases">
        <authorList>
            <person name="Gaut B.S."/>
            <person name="Morton B.R."/>
            <person name="Clegg M.T."/>
            <person name="Duvall M.R."/>
        </authorList>
    </citation>
    <scope>NUCLEOTIDE SEQUENCE [LARGE SCALE GENOMIC DNA]</scope>
    <source>
        <strain evidence="1 2">HR-AY</strain>
    </source>
</reference>
<dbReference type="AlphaFoldDB" id="A0A2S5A889"/>
<comment type="caution">
    <text evidence="1">The sequence shown here is derived from an EMBL/GenBank/DDBJ whole genome shotgun (WGS) entry which is preliminary data.</text>
</comment>
<accession>A0A2S5A889</accession>
<evidence type="ECO:0000313" key="2">
    <source>
        <dbReference type="Proteomes" id="UP000237310"/>
    </source>
</evidence>
<dbReference type="Proteomes" id="UP000237310">
    <property type="component" value="Unassembled WGS sequence"/>
</dbReference>
<protein>
    <submittedName>
        <fullName evidence="1">Uncharacterized protein</fullName>
    </submittedName>
</protein>
<name>A0A2S5A889_9FLAO</name>
<organism evidence="1 2">
    <name type="scientific">Flavobacterium alvei</name>
    <dbReference type="NCBI Taxonomy" id="2080416"/>
    <lineage>
        <taxon>Bacteria</taxon>
        <taxon>Pseudomonadati</taxon>
        <taxon>Bacteroidota</taxon>
        <taxon>Flavobacteriia</taxon>
        <taxon>Flavobacteriales</taxon>
        <taxon>Flavobacteriaceae</taxon>
        <taxon>Flavobacterium</taxon>
    </lineage>
</organism>
<dbReference type="OrthoDB" id="378656at2"/>
<dbReference type="EMBL" id="PQVG01000006">
    <property type="protein sequence ID" value="POY38746.1"/>
    <property type="molecule type" value="Genomic_DNA"/>
</dbReference>
<dbReference type="RefSeq" id="WP_103806320.1">
    <property type="nucleotide sequence ID" value="NZ_PQVG01000006.1"/>
</dbReference>
<evidence type="ECO:0000313" key="1">
    <source>
        <dbReference type="EMBL" id="POY38746.1"/>
    </source>
</evidence>